<name>A0AAU8EIJ0_9CAUD</name>
<dbReference type="EMBL" id="PP946909">
    <property type="protein sequence ID" value="XCG97280.1"/>
    <property type="molecule type" value="Genomic_DNA"/>
</dbReference>
<reference evidence="1" key="1">
    <citation type="submission" date="2024-06" db="EMBL/GenBank/DDBJ databases">
        <authorList>
            <person name="Logan R."/>
            <person name="Biratu M.A."/>
            <person name="Chestnut P.R."/>
            <person name="Colombo E.M."/>
            <person name="Cuello R.A."/>
            <person name="Duno H.C."/>
            <person name="Karki J."/>
            <person name="Magloire W.D."/>
            <person name="Pozar I.R."/>
            <person name="Rearick M.C."/>
            <person name="Reed J.M."/>
            <person name="Waterman M.J.F."/>
        </authorList>
    </citation>
    <scope>NUCLEOTIDE SEQUENCE</scope>
</reference>
<organism evidence="1">
    <name type="scientific">Microbacterium phage Judebell</name>
    <dbReference type="NCBI Taxonomy" id="3230835"/>
    <lineage>
        <taxon>Viruses</taxon>
        <taxon>Duplodnaviria</taxon>
        <taxon>Heunggongvirae</taxon>
        <taxon>Uroviricota</taxon>
        <taxon>Caudoviricetes</taxon>
        <taxon>Squashvirus</taxon>
    </lineage>
</organism>
<protein>
    <submittedName>
        <fullName evidence="1">Uncharacterized protein</fullName>
    </submittedName>
</protein>
<sequence length="113" mass="13012">MVGARMSATEDAIALLRSRVEHHRIGRSTWREMDHDIIAMRKAIELLESPPSEEMQAAQDFFQKHYARFGEWRVDTFDLIVMIPASTGTREESLKLIQDALAEAGWDIRAVER</sequence>
<proteinExistence type="predicted"/>
<accession>A0AAU8EIJ0</accession>
<evidence type="ECO:0000313" key="1">
    <source>
        <dbReference type="EMBL" id="XCG97280.1"/>
    </source>
</evidence>